<evidence type="ECO:0000256" key="1">
    <source>
        <dbReference type="ARBA" id="ARBA00010641"/>
    </source>
</evidence>
<dbReference type="InterPro" id="IPR014284">
    <property type="entry name" value="RNA_pol_sigma-70_dom"/>
</dbReference>
<keyword evidence="3" id="KW-0731">Sigma factor</keyword>
<sequence length="180" mass="20811">MHAPISNAEAELIRHCKTGNLRHQEILYKQYYGYAMGISLRYSINRDDTLEAVNDAFIKIFNMLHTYDAERPFKAWIRRIIVNTAIDRRRKDLKFQLHTTIDDAVQVSFTDTTIASLNAKNILELLDKLPPLQRAIFNLYEIDGYNHDEIAVLLSVPASSCRVYLSRAKEKLRKLLTAEA</sequence>
<protein>
    <submittedName>
        <fullName evidence="7">RNA polymerase sigma factor</fullName>
    </submittedName>
</protein>
<dbReference type="PANTHER" id="PTHR43133">
    <property type="entry name" value="RNA POLYMERASE ECF-TYPE SIGMA FACTO"/>
    <property type="match status" value="1"/>
</dbReference>
<keyword evidence="4" id="KW-0804">Transcription</keyword>
<dbReference type="Pfam" id="PF04542">
    <property type="entry name" value="Sigma70_r2"/>
    <property type="match status" value="1"/>
</dbReference>
<feature type="domain" description="RNA polymerase sigma-70 region 2" evidence="5">
    <location>
        <begin position="27"/>
        <end position="91"/>
    </location>
</feature>
<evidence type="ECO:0000313" key="8">
    <source>
        <dbReference type="Proteomes" id="UP000503278"/>
    </source>
</evidence>
<reference evidence="7 8" key="1">
    <citation type="submission" date="2020-04" db="EMBL/GenBank/DDBJ databases">
        <title>Genome sequencing of novel species.</title>
        <authorList>
            <person name="Heo J."/>
            <person name="Kim S.-J."/>
            <person name="Kim J.-S."/>
            <person name="Hong S.-B."/>
            <person name="Kwon S.-W."/>
        </authorList>
    </citation>
    <scope>NUCLEOTIDE SEQUENCE [LARGE SCALE GENOMIC DNA]</scope>
    <source>
        <strain evidence="7 8">F39-2</strain>
    </source>
</reference>
<evidence type="ECO:0000259" key="5">
    <source>
        <dbReference type="Pfam" id="PF04542"/>
    </source>
</evidence>
<proteinExistence type="inferred from homology"/>
<evidence type="ECO:0000256" key="4">
    <source>
        <dbReference type="ARBA" id="ARBA00023163"/>
    </source>
</evidence>
<dbReference type="GO" id="GO:0006352">
    <property type="term" value="P:DNA-templated transcription initiation"/>
    <property type="evidence" value="ECO:0007669"/>
    <property type="project" value="InterPro"/>
</dbReference>
<keyword evidence="2" id="KW-0805">Transcription regulation</keyword>
<dbReference type="NCBIfam" id="TIGR02937">
    <property type="entry name" value="sigma70-ECF"/>
    <property type="match status" value="1"/>
</dbReference>
<dbReference type="RefSeq" id="WP_169605800.1">
    <property type="nucleotide sequence ID" value="NZ_CP051682.1"/>
</dbReference>
<keyword evidence="8" id="KW-1185">Reference proteome</keyword>
<dbReference type="InterPro" id="IPR036388">
    <property type="entry name" value="WH-like_DNA-bd_sf"/>
</dbReference>
<dbReference type="InterPro" id="IPR013325">
    <property type="entry name" value="RNA_pol_sigma_r2"/>
</dbReference>
<dbReference type="KEGG" id="mrob:HH214_02270"/>
<dbReference type="Pfam" id="PF08281">
    <property type="entry name" value="Sigma70_r4_2"/>
    <property type="match status" value="1"/>
</dbReference>
<dbReference type="InterPro" id="IPR013324">
    <property type="entry name" value="RNA_pol_sigma_r3/r4-like"/>
</dbReference>
<evidence type="ECO:0000313" key="7">
    <source>
        <dbReference type="EMBL" id="QJD94783.1"/>
    </source>
</evidence>
<dbReference type="InterPro" id="IPR039425">
    <property type="entry name" value="RNA_pol_sigma-70-like"/>
</dbReference>
<dbReference type="PANTHER" id="PTHR43133:SF46">
    <property type="entry name" value="RNA POLYMERASE SIGMA-70 FACTOR ECF SUBFAMILY"/>
    <property type="match status" value="1"/>
</dbReference>
<evidence type="ECO:0000256" key="2">
    <source>
        <dbReference type="ARBA" id="ARBA00023015"/>
    </source>
</evidence>
<dbReference type="EMBL" id="CP051682">
    <property type="protein sequence ID" value="QJD94783.1"/>
    <property type="molecule type" value="Genomic_DNA"/>
</dbReference>
<dbReference type="AlphaFoldDB" id="A0A7L5E1S7"/>
<gene>
    <name evidence="7" type="ORF">HH214_02270</name>
</gene>
<dbReference type="InterPro" id="IPR007627">
    <property type="entry name" value="RNA_pol_sigma70_r2"/>
</dbReference>
<name>A0A7L5E1S7_9SPHI</name>
<feature type="domain" description="RNA polymerase sigma factor 70 region 4 type 2" evidence="6">
    <location>
        <begin position="121"/>
        <end position="172"/>
    </location>
</feature>
<dbReference type="Gene3D" id="1.10.10.10">
    <property type="entry name" value="Winged helix-like DNA-binding domain superfamily/Winged helix DNA-binding domain"/>
    <property type="match status" value="1"/>
</dbReference>
<dbReference type="Gene3D" id="1.10.1740.10">
    <property type="match status" value="1"/>
</dbReference>
<dbReference type="SUPFAM" id="SSF88946">
    <property type="entry name" value="Sigma2 domain of RNA polymerase sigma factors"/>
    <property type="match status" value="1"/>
</dbReference>
<dbReference type="SUPFAM" id="SSF88659">
    <property type="entry name" value="Sigma3 and sigma4 domains of RNA polymerase sigma factors"/>
    <property type="match status" value="1"/>
</dbReference>
<accession>A0A7L5E1S7</accession>
<organism evidence="7 8">
    <name type="scientific">Mucilaginibacter robiniae</name>
    <dbReference type="NCBI Taxonomy" id="2728022"/>
    <lineage>
        <taxon>Bacteria</taxon>
        <taxon>Pseudomonadati</taxon>
        <taxon>Bacteroidota</taxon>
        <taxon>Sphingobacteriia</taxon>
        <taxon>Sphingobacteriales</taxon>
        <taxon>Sphingobacteriaceae</taxon>
        <taxon>Mucilaginibacter</taxon>
    </lineage>
</organism>
<dbReference type="GO" id="GO:0016987">
    <property type="term" value="F:sigma factor activity"/>
    <property type="evidence" value="ECO:0007669"/>
    <property type="project" value="UniProtKB-KW"/>
</dbReference>
<dbReference type="GO" id="GO:0003677">
    <property type="term" value="F:DNA binding"/>
    <property type="evidence" value="ECO:0007669"/>
    <property type="project" value="InterPro"/>
</dbReference>
<evidence type="ECO:0000256" key="3">
    <source>
        <dbReference type="ARBA" id="ARBA00023082"/>
    </source>
</evidence>
<comment type="similarity">
    <text evidence="1">Belongs to the sigma-70 factor family. ECF subfamily.</text>
</comment>
<dbReference type="InterPro" id="IPR013249">
    <property type="entry name" value="RNA_pol_sigma70_r4_t2"/>
</dbReference>
<dbReference type="Proteomes" id="UP000503278">
    <property type="component" value="Chromosome"/>
</dbReference>
<evidence type="ECO:0000259" key="6">
    <source>
        <dbReference type="Pfam" id="PF08281"/>
    </source>
</evidence>
<dbReference type="CDD" id="cd06171">
    <property type="entry name" value="Sigma70_r4"/>
    <property type="match status" value="1"/>
</dbReference>